<evidence type="ECO:0000313" key="3">
    <source>
        <dbReference type="Proteomes" id="UP000499080"/>
    </source>
</evidence>
<evidence type="ECO:0000313" key="2">
    <source>
        <dbReference type="EMBL" id="GBM93859.1"/>
    </source>
</evidence>
<dbReference type="EMBL" id="BGPR01003912">
    <property type="protein sequence ID" value="GBM93859.1"/>
    <property type="molecule type" value="Genomic_DNA"/>
</dbReference>
<keyword evidence="3" id="KW-1185">Reference proteome</keyword>
<feature type="compositionally biased region" description="Polar residues" evidence="1">
    <location>
        <begin position="51"/>
        <end position="62"/>
    </location>
</feature>
<comment type="caution">
    <text evidence="2">The sequence shown here is derived from an EMBL/GenBank/DDBJ whole genome shotgun (WGS) entry which is preliminary data.</text>
</comment>
<sequence>MRNLDIPRLRNGTRLQITNLGPNVMKATVMTDIGRRESVLIPRLPIIPKDLSSQFKRNPGSSDKSRGKPSLPDLSLHIVDMKGEERETVALGELLRVQVRMSDEDTYGIFVRNLVAKDGSGGNNLTLIDNTGCPVEENDEKSGP</sequence>
<gene>
    <name evidence="2" type="ORF">AVEN_243180_1</name>
</gene>
<dbReference type="OrthoDB" id="6436295at2759"/>
<evidence type="ECO:0000256" key="1">
    <source>
        <dbReference type="SAM" id="MobiDB-lite"/>
    </source>
</evidence>
<dbReference type="Proteomes" id="UP000499080">
    <property type="component" value="Unassembled WGS sequence"/>
</dbReference>
<reference evidence="2 3" key="1">
    <citation type="journal article" date="2019" name="Sci. Rep.">
        <title>Orb-weaving spider Araneus ventricosus genome elucidates the spidroin gene catalogue.</title>
        <authorList>
            <person name="Kono N."/>
            <person name="Nakamura H."/>
            <person name="Ohtoshi R."/>
            <person name="Moran D.A.P."/>
            <person name="Shinohara A."/>
            <person name="Yoshida Y."/>
            <person name="Fujiwara M."/>
            <person name="Mori M."/>
            <person name="Tomita M."/>
            <person name="Arakawa K."/>
        </authorList>
    </citation>
    <scope>NUCLEOTIDE SEQUENCE [LARGE SCALE GENOMIC DNA]</scope>
</reference>
<proteinExistence type="predicted"/>
<accession>A0A4Y2JWF6</accession>
<feature type="region of interest" description="Disordered" evidence="1">
    <location>
        <begin position="51"/>
        <end position="74"/>
    </location>
</feature>
<dbReference type="AlphaFoldDB" id="A0A4Y2JWF6"/>
<organism evidence="2 3">
    <name type="scientific">Araneus ventricosus</name>
    <name type="common">Orbweaver spider</name>
    <name type="synonym">Epeira ventricosa</name>
    <dbReference type="NCBI Taxonomy" id="182803"/>
    <lineage>
        <taxon>Eukaryota</taxon>
        <taxon>Metazoa</taxon>
        <taxon>Ecdysozoa</taxon>
        <taxon>Arthropoda</taxon>
        <taxon>Chelicerata</taxon>
        <taxon>Arachnida</taxon>
        <taxon>Araneae</taxon>
        <taxon>Araneomorphae</taxon>
        <taxon>Entelegynae</taxon>
        <taxon>Araneoidea</taxon>
        <taxon>Araneidae</taxon>
        <taxon>Araneus</taxon>
    </lineage>
</organism>
<name>A0A4Y2JWF6_ARAVE</name>
<protein>
    <submittedName>
        <fullName evidence="2">Uncharacterized protein</fullName>
    </submittedName>
</protein>